<dbReference type="Pfam" id="PF00528">
    <property type="entry name" value="BPD_transp_1"/>
    <property type="match status" value="1"/>
</dbReference>
<keyword evidence="6 7" id="KW-0472">Membrane</keyword>
<dbReference type="CDD" id="cd06261">
    <property type="entry name" value="TM_PBP2"/>
    <property type="match status" value="1"/>
</dbReference>
<evidence type="ECO:0000313" key="9">
    <source>
        <dbReference type="EMBL" id="MBJ6360557.1"/>
    </source>
</evidence>
<comment type="caution">
    <text evidence="9">The sequence shown here is derived from an EMBL/GenBank/DDBJ whole genome shotgun (WGS) entry which is preliminary data.</text>
</comment>
<evidence type="ECO:0000256" key="4">
    <source>
        <dbReference type="ARBA" id="ARBA00022692"/>
    </source>
</evidence>
<evidence type="ECO:0000256" key="7">
    <source>
        <dbReference type="RuleBase" id="RU363032"/>
    </source>
</evidence>
<comment type="subcellular location">
    <subcellularLocation>
        <location evidence="1 7">Cell membrane</location>
        <topology evidence="1 7">Multi-pass membrane protein</topology>
    </subcellularLocation>
</comment>
<feature type="transmembrane region" description="Helical" evidence="7">
    <location>
        <begin position="159"/>
        <end position="178"/>
    </location>
</feature>
<evidence type="ECO:0000256" key="1">
    <source>
        <dbReference type="ARBA" id="ARBA00004651"/>
    </source>
</evidence>
<comment type="similarity">
    <text evidence="7">Belongs to the binding-protein-dependent transport system permease family.</text>
</comment>
<dbReference type="InterPro" id="IPR000515">
    <property type="entry name" value="MetI-like"/>
</dbReference>
<keyword evidence="5 7" id="KW-1133">Transmembrane helix</keyword>
<dbReference type="RefSeq" id="WP_199018109.1">
    <property type="nucleotide sequence ID" value="NZ_JAELUP010000010.1"/>
</dbReference>
<gene>
    <name evidence="9" type="ORF">JFN88_04355</name>
</gene>
<dbReference type="GO" id="GO:0055085">
    <property type="term" value="P:transmembrane transport"/>
    <property type="evidence" value="ECO:0007669"/>
    <property type="project" value="InterPro"/>
</dbReference>
<keyword evidence="2 7" id="KW-0813">Transport</keyword>
<dbReference type="AlphaFoldDB" id="A0A934IWF4"/>
<feature type="transmembrane region" description="Helical" evidence="7">
    <location>
        <begin position="263"/>
        <end position="285"/>
    </location>
</feature>
<keyword evidence="4 7" id="KW-0812">Transmembrane</keyword>
<evidence type="ECO:0000256" key="5">
    <source>
        <dbReference type="ARBA" id="ARBA00022989"/>
    </source>
</evidence>
<dbReference type="PROSITE" id="PS50928">
    <property type="entry name" value="ABC_TM1"/>
    <property type="match status" value="1"/>
</dbReference>
<feature type="transmembrane region" description="Helical" evidence="7">
    <location>
        <begin position="100"/>
        <end position="124"/>
    </location>
</feature>
<sequence>MSGKETVLAKTVWKYDEKPPISRQRLLGRMSVPNLLIYGAGSIILFIIICGIVPGFIAPYSPTDMAYDIMAAPSFAHPFGTDYYGRDVFSVVVHGSRDSLFIGVASVLFGGLVGGLLGALAGYVGGVVDTFIMRCIEVLMTIPGILLALAIAAALGPSLFNIVLAVSLSAVPGYARVLRSQILSIKGRPFITAARSIGTPGWLIFVRHVLPNSWSPLLVMATIGLGTSILVGSGLSFLGLGIIKEIPDWGTLLSQGRGYLTVAWWISTFPGLAITLLVLSVNLMGDRLRDKIDPKQKRA</sequence>
<feature type="transmembrane region" description="Helical" evidence="7">
    <location>
        <begin position="131"/>
        <end position="153"/>
    </location>
</feature>
<organism evidence="9 10">
    <name type="scientific">Paenibacillus roseus</name>
    <dbReference type="NCBI Taxonomy" id="2798579"/>
    <lineage>
        <taxon>Bacteria</taxon>
        <taxon>Bacillati</taxon>
        <taxon>Bacillota</taxon>
        <taxon>Bacilli</taxon>
        <taxon>Bacillales</taxon>
        <taxon>Paenibacillaceae</taxon>
        <taxon>Paenibacillus</taxon>
    </lineage>
</organism>
<evidence type="ECO:0000256" key="6">
    <source>
        <dbReference type="ARBA" id="ARBA00023136"/>
    </source>
</evidence>
<evidence type="ECO:0000256" key="3">
    <source>
        <dbReference type="ARBA" id="ARBA00022475"/>
    </source>
</evidence>
<keyword evidence="10" id="KW-1185">Reference proteome</keyword>
<dbReference type="Proteomes" id="UP000640274">
    <property type="component" value="Unassembled WGS sequence"/>
</dbReference>
<protein>
    <submittedName>
        <fullName evidence="9">ABC transporter permease</fullName>
    </submittedName>
</protein>
<dbReference type="InterPro" id="IPR035906">
    <property type="entry name" value="MetI-like_sf"/>
</dbReference>
<dbReference type="GO" id="GO:0005886">
    <property type="term" value="C:plasma membrane"/>
    <property type="evidence" value="ECO:0007669"/>
    <property type="project" value="UniProtKB-SubCell"/>
</dbReference>
<keyword evidence="3" id="KW-1003">Cell membrane</keyword>
<proteinExistence type="inferred from homology"/>
<dbReference type="SUPFAM" id="SSF161098">
    <property type="entry name" value="MetI-like"/>
    <property type="match status" value="1"/>
</dbReference>
<feature type="domain" description="ABC transmembrane type-1" evidence="8">
    <location>
        <begin position="96"/>
        <end position="285"/>
    </location>
</feature>
<dbReference type="PANTHER" id="PTHR43386">
    <property type="entry name" value="OLIGOPEPTIDE TRANSPORT SYSTEM PERMEASE PROTEIN APPC"/>
    <property type="match status" value="1"/>
</dbReference>
<evidence type="ECO:0000256" key="2">
    <source>
        <dbReference type="ARBA" id="ARBA00022448"/>
    </source>
</evidence>
<dbReference type="Gene3D" id="1.10.3720.10">
    <property type="entry name" value="MetI-like"/>
    <property type="match status" value="1"/>
</dbReference>
<dbReference type="InterPro" id="IPR050366">
    <property type="entry name" value="BP-dependent_transpt_permease"/>
</dbReference>
<name>A0A934IWF4_9BACL</name>
<dbReference type="EMBL" id="JAELUP010000010">
    <property type="protein sequence ID" value="MBJ6360557.1"/>
    <property type="molecule type" value="Genomic_DNA"/>
</dbReference>
<evidence type="ECO:0000259" key="8">
    <source>
        <dbReference type="PROSITE" id="PS50928"/>
    </source>
</evidence>
<evidence type="ECO:0000313" key="10">
    <source>
        <dbReference type="Proteomes" id="UP000640274"/>
    </source>
</evidence>
<feature type="transmembrane region" description="Helical" evidence="7">
    <location>
        <begin position="217"/>
        <end position="243"/>
    </location>
</feature>
<feature type="transmembrane region" description="Helical" evidence="7">
    <location>
        <begin position="35"/>
        <end position="57"/>
    </location>
</feature>
<dbReference type="PANTHER" id="PTHR43386:SF1">
    <property type="entry name" value="D,D-DIPEPTIDE TRANSPORT SYSTEM PERMEASE PROTEIN DDPC-RELATED"/>
    <property type="match status" value="1"/>
</dbReference>
<reference evidence="9" key="1">
    <citation type="submission" date="2020-12" db="EMBL/GenBank/DDBJ databases">
        <authorList>
            <person name="Huq M.A."/>
        </authorList>
    </citation>
    <scope>NUCLEOTIDE SEQUENCE</scope>
    <source>
        <strain evidence="9">MAHUQ-46</strain>
    </source>
</reference>
<accession>A0A934IWF4</accession>